<keyword evidence="1" id="KW-0689">Ribosomal protein</keyword>
<protein>
    <submittedName>
        <fullName evidence="1">50S ribosomal protein L24</fullName>
    </submittedName>
</protein>
<dbReference type="AlphaFoldDB" id="A0A0P0N215"/>
<proteinExistence type="predicted"/>
<dbReference type="EMBL" id="CP013011">
    <property type="protein sequence ID" value="ALL00269.1"/>
    <property type="molecule type" value="Genomic_DNA"/>
</dbReference>
<organism evidence="1 2">
    <name type="scientific">Pyrodictium delaneyi</name>
    <dbReference type="NCBI Taxonomy" id="1273541"/>
    <lineage>
        <taxon>Archaea</taxon>
        <taxon>Thermoproteota</taxon>
        <taxon>Thermoprotei</taxon>
        <taxon>Desulfurococcales</taxon>
        <taxon>Pyrodictiaceae</taxon>
        <taxon>Pyrodictium</taxon>
    </lineage>
</organism>
<keyword evidence="1" id="KW-0687">Ribonucleoprotein</keyword>
<evidence type="ECO:0000313" key="1">
    <source>
        <dbReference type="EMBL" id="ALL00269.1"/>
    </source>
</evidence>
<reference evidence="1 2" key="1">
    <citation type="submission" date="2015-10" db="EMBL/GenBank/DDBJ databases">
        <title>Complete genome sequence of hyperthermophilic archaeon Pyrodictium delaneyi Su06.</title>
        <authorList>
            <person name="Jung J.-H."/>
            <person name="Lin J."/>
            <person name="Holden J.F."/>
            <person name="Park C.-S."/>
        </authorList>
    </citation>
    <scope>NUCLEOTIDE SEQUENCE [LARGE SCALE GENOMIC DNA]</scope>
    <source>
        <strain evidence="1 2">Su06</strain>
    </source>
</reference>
<gene>
    <name evidence="1" type="ORF">Pyrde_0219</name>
</gene>
<dbReference type="Proteomes" id="UP000058613">
    <property type="component" value="Chromosome"/>
</dbReference>
<dbReference type="KEGG" id="pdl:Pyrde_0219"/>
<name>A0A0P0N215_9CREN</name>
<accession>A0A0P0N215</accession>
<evidence type="ECO:0000313" key="2">
    <source>
        <dbReference type="Proteomes" id="UP000058613"/>
    </source>
</evidence>
<sequence>MILLPFQLSTDRRVYRCTVCGRITTKPILYKTCCMNRPVVFCSKVCAEKWIREWMRRQEQFRRGGPLVRL</sequence>
<dbReference type="GO" id="GO:0005840">
    <property type="term" value="C:ribosome"/>
    <property type="evidence" value="ECO:0007669"/>
    <property type="project" value="UniProtKB-KW"/>
</dbReference>